<evidence type="ECO:0000256" key="1">
    <source>
        <dbReference type="ARBA" id="ARBA00023125"/>
    </source>
</evidence>
<organism evidence="4 5">
    <name type="scientific">Mucilaginibacter mallensis</name>
    <dbReference type="NCBI Taxonomy" id="652787"/>
    <lineage>
        <taxon>Bacteria</taxon>
        <taxon>Pseudomonadati</taxon>
        <taxon>Bacteroidota</taxon>
        <taxon>Sphingobacteriia</taxon>
        <taxon>Sphingobacteriales</taxon>
        <taxon>Sphingobacteriaceae</taxon>
        <taxon>Mucilaginibacter</taxon>
    </lineage>
</organism>
<dbReference type="EMBL" id="LT629740">
    <property type="protein sequence ID" value="SDT68734.1"/>
    <property type="molecule type" value="Genomic_DNA"/>
</dbReference>
<sequence length="449" mass="51958">MATVNAVVYDQFKREDGTFHVQIKVFHKDVRRFIETNHYVTARQLDEDLKIKDKHILKSLDETLVDYRKTIGDLGPKLDFFTCDDLKAYLVNKDKEVDFIAFCTQHIISLRKVKRDGTANNHRAVRNSLIDYFKKKSVSIIEINSGMLFAYEKWLQNDRTMSRINQLGNEVTTTEKGMQVGGVYSHMRDLRTLFNEARKVYNNEDIGVVKIKHYPFKVYKIGAPPKTRKRNIPGEQLVKIKNCVVEPGGRAELARDLFLLSFYMCGMNAVDFYNLDGYDPQSTRLEYNRSKTSSLRDDGAFISIKIVPEARPLLEKYIGKLQDRYSTYNGLDTALSKGMKLLRNTTGIPEVTFYWARHTFATIARNKCKIAKEDIAEALNHVDGEHKTTDIYIEKDWSIVDNVQVSVMKFLRKLVKPKPDKPYKLKVKESVKELNNPNDQRKTMRLVSA</sequence>
<reference evidence="4 5" key="1">
    <citation type="submission" date="2016-10" db="EMBL/GenBank/DDBJ databases">
        <authorList>
            <person name="de Groot N.N."/>
        </authorList>
    </citation>
    <scope>NUCLEOTIDE SEQUENCE [LARGE SCALE GENOMIC DNA]</scope>
    <source>
        <strain evidence="4 5">MP1X4</strain>
    </source>
</reference>
<dbReference type="InterPro" id="IPR010998">
    <property type="entry name" value="Integrase_recombinase_N"/>
</dbReference>
<keyword evidence="1" id="KW-0238">DNA-binding</keyword>
<keyword evidence="2" id="KW-0233">DNA recombination</keyword>
<gene>
    <name evidence="4" type="ORF">SAMN05216490_4940</name>
</gene>
<evidence type="ECO:0000313" key="5">
    <source>
        <dbReference type="Proteomes" id="UP000199679"/>
    </source>
</evidence>
<protein>
    <submittedName>
        <fullName evidence="4">Phage integrase SAM-like domain-containing protein</fullName>
    </submittedName>
</protein>
<dbReference type="SUPFAM" id="SSF56349">
    <property type="entry name" value="DNA breaking-rejoining enzymes"/>
    <property type="match status" value="1"/>
</dbReference>
<dbReference type="GO" id="GO:0015074">
    <property type="term" value="P:DNA integration"/>
    <property type="evidence" value="ECO:0007669"/>
    <property type="project" value="InterPro"/>
</dbReference>
<dbReference type="Gene3D" id="1.10.443.10">
    <property type="entry name" value="Intergrase catalytic core"/>
    <property type="match status" value="1"/>
</dbReference>
<proteinExistence type="predicted"/>
<dbReference type="GO" id="GO:0003677">
    <property type="term" value="F:DNA binding"/>
    <property type="evidence" value="ECO:0007669"/>
    <property type="project" value="UniProtKB-KW"/>
</dbReference>
<dbReference type="OrthoDB" id="5326076at2"/>
<dbReference type="InterPro" id="IPR011010">
    <property type="entry name" value="DNA_brk_join_enz"/>
</dbReference>
<dbReference type="STRING" id="652787.SAMN05216490_4940"/>
<evidence type="ECO:0000259" key="3">
    <source>
        <dbReference type="Pfam" id="PF13102"/>
    </source>
</evidence>
<name>A0A1H2CEG2_MUCMA</name>
<dbReference type="GO" id="GO:0006310">
    <property type="term" value="P:DNA recombination"/>
    <property type="evidence" value="ECO:0007669"/>
    <property type="project" value="UniProtKB-KW"/>
</dbReference>
<dbReference type="Pfam" id="PF13102">
    <property type="entry name" value="Phage_int_SAM_5"/>
    <property type="match status" value="1"/>
</dbReference>
<evidence type="ECO:0000313" key="4">
    <source>
        <dbReference type="EMBL" id="SDT68734.1"/>
    </source>
</evidence>
<evidence type="ECO:0000256" key="2">
    <source>
        <dbReference type="ARBA" id="ARBA00023172"/>
    </source>
</evidence>
<dbReference type="Gene3D" id="1.10.150.130">
    <property type="match status" value="1"/>
</dbReference>
<dbReference type="InterPro" id="IPR025269">
    <property type="entry name" value="SAM-like_dom"/>
</dbReference>
<dbReference type="RefSeq" id="WP_091380965.1">
    <property type="nucleotide sequence ID" value="NZ_LT629740.1"/>
</dbReference>
<dbReference type="Proteomes" id="UP000199679">
    <property type="component" value="Chromosome I"/>
</dbReference>
<feature type="domain" description="Phage integrase SAM-like" evidence="3">
    <location>
        <begin position="98"/>
        <end position="199"/>
    </location>
</feature>
<dbReference type="AlphaFoldDB" id="A0A1H2CEG2"/>
<accession>A0A1H2CEG2</accession>
<keyword evidence="5" id="KW-1185">Reference proteome</keyword>
<dbReference type="InterPro" id="IPR013762">
    <property type="entry name" value="Integrase-like_cat_sf"/>
</dbReference>